<evidence type="ECO:0000256" key="1">
    <source>
        <dbReference type="SAM" id="Phobius"/>
    </source>
</evidence>
<protein>
    <submittedName>
        <fullName evidence="2">Uncharacterized protein</fullName>
    </submittedName>
</protein>
<sequence>MIIWRGFGALVVLVVLICVGGLQWLASTIVGPEATTQIQRFLIPIGLVIAAVIVWPLGRFFNKPTTTFDPRTGRQVTVSRGHSLFFINMEYWSPILLVLAVVFLIAGFFVRI</sequence>
<feature type="transmembrane region" description="Helical" evidence="1">
    <location>
        <begin position="91"/>
        <end position="110"/>
    </location>
</feature>
<feature type="transmembrane region" description="Helical" evidence="1">
    <location>
        <begin position="6"/>
        <end position="26"/>
    </location>
</feature>
<keyword evidence="1" id="KW-0812">Transmembrane</keyword>
<dbReference type="OrthoDB" id="769710at2"/>
<feature type="transmembrane region" description="Helical" evidence="1">
    <location>
        <begin position="38"/>
        <end position="58"/>
    </location>
</feature>
<accession>A0A326U470</accession>
<comment type="caution">
    <text evidence="2">The sequence shown here is derived from an EMBL/GenBank/DDBJ whole genome shotgun (WGS) entry which is preliminary data.</text>
</comment>
<keyword evidence="1" id="KW-1133">Transmembrane helix</keyword>
<dbReference type="RefSeq" id="WP_111324509.1">
    <property type="nucleotide sequence ID" value="NZ_BIFX01000001.1"/>
</dbReference>
<evidence type="ECO:0000313" key="2">
    <source>
        <dbReference type="EMBL" id="PZW25681.1"/>
    </source>
</evidence>
<dbReference type="EMBL" id="QKUF01000017">
    <property type="protein sequence ID" value="PZW25681.1"/>
    <property type="molecule type" value="Genomic_DNA"/>
</dbReference>
<dbReference type="AlphaFoldDB" id="A0A326U470"/>
<keyword evidence="3" id="KW-1185">Reference proteome</keyword>
<organism evidence="2 3">
    <name type="scientific">Thermosporothrix hazakensis</name>
    <dbReference type="NCBI Taxonomy" id="644383"/>
    <lineage>
        <taxon>Bacteria</taxon>
        <taxon>Bacillati</taxon>
        <taxon>Chloroflexota</taxon>
        <taxon>Ktedonobacteria</taxon>
        <taxon>Ktedonobacterales</taxon>
        <taxon>Thermosporotrichaceae</taxon>
        <taxon>Thermosporothrix</taxon>
    </lineage>
</organism>
<dbReference type="Proteomes" id="UP000248806">
    <property type="component" value="Unassembled WGS sequence"/>
</dbReference>
<evidence type="ECO:0000313" key="3">
    <source>
        <dbReference type="Proteomes" id="UP000248806"/>
    </source>
</evidence>
<name>A0A326U470_THEHA</name>
<proteinExistence type="predicted"/>
<reference evidence="2 3" key="1">
    <citation type="submission" date="2018-06" db="EMBL/GenBank/DDBJ databases">
        <title>Genomic Encyclopedia of Archaeal and Bacterial Type Strains, Phase II (KMG-II): from individual species to whole genera.</title>
        <authorList>
            <person name="Goeker M."/>
        </authorList>
    </citation>
    <scope>NUCLEOTIDE SEQUENCE [LARGE SCALE GENOMIC DNA]</scope>
    <source>
        <strain evidence="2 3">ATCC BAA-1881</strain>
    </source>
</reference>
<gene>
    <name evidence="2" type="ORF">EI42_04174</name>
</gene>
<keyword evidence="1" id="KW-0472">Membrane</keyword>